<name>A0A4Y2XCQ0_ARAVE</name>
<sequence>MKVHIYRPNRQRAVLAQSSWVYCGVRCKVPSPTTGRTPEMGGSSREMLVMTSTTRSATVPMLFLAAAGFPVLLGSQGKARSSFYIPRNTKLLTYST</sequence>
<reference evidence="1 2" key="1">
    <citation type="journal article" date="2019" name="Sci. Rep.">
        <title>Orb-weaving spider Araneus ventricosus genome elucidates the spidroin gene catalogue.</title>
        <authorList>
            <person name="Kono N."/>
            <person name="Nakamura H."/>
            <person name="Ohtoshi R."/>
            <person name="Moran D.A.P."/>
            <person name="Shinohara A."/>
            <person name="Yoshida Y."/>
            <person name="Fujiwara M."/>
            <person name="Mori M."/>
            <person name="Tomita M."/>
            <person name="Arakawa K."/>
        </authorList>
    </citation>
    <scope>NUCLEOTIDE SEQUENCE [LARGE SCALE GENOMIC DNA]</scope>
</reference>
<dbReference type="Proteomes" id="UP000499080">
    <property type="component" value="Unassembled WGS sequence"/>
</dbReference>
<organism evidence="1 2">
    <name type="scientific">Araneus ventricosus</name>
    <name type="common">Orbweaver spider</name>
    <name type="synonym">Epeira ventricosa</name>
    <dbReference type="NCBI Taxonomy" id="182803"/>
    <lineage>
        <taxon>Eukaryota</taxon>
        <taxon>Metazoa</taxon>
        <taxon>Ecdysozoa</taxon>
        <taxon>Arthropoda</taxon>
        <taxon>Chelicerata</taxon>
        <taxon>Arachnida</taxon>
        <taxon>Araneae</taxon>
        <taxon>Araneomorphae</taxon>
        <taxon>Entelegynae</taxon>
        <taxon>Araneoidea</taxon>
        <taxon>Araneidae</taxon>
        <taxon>Araneus</taxon>
    </lineage>
</organism>
<dbReference type="EMBL" id="BGPR01073415">
    <property type="protein sequence ID" value="GBO45997.1"/>
    <property type="molecule type" value="Genomic_DNA"/>
</dbReference>
<protein>
    <submittedName>
        <fullName evidence="1">Uncharacterized protein</fullName>
    </submittedName>
</protein>
<proteinExistence type="predicted"/>
<accession>A0A4Y2XCQ0</accession>
<gene>
    <name evidence="1" type="ORF">AVEN_59950_1</name>
</gene>
<evidence type="ECO:0000313" key="1">
    <source>
        <dbReference type="EMBL" id="GBO45997.1"/>
    </source>
</evidence>
<dbReference type="AlphaFoldDB" id="A0A4Y2XCQ0"/>
<comment type="caution">
    <text evidence="1">The sequence shown here is derived from an EMBL/GenBank/DDBJ whole genome shotgun (WGS) entry which is preliminary data.</text>
</comment>
<keyword evidence="2" id="KW-1185">Reference proteome</keyword>
<evidence type="ECO:0000313" key="2">
    <source>
        <dbReference type="Proteomes" id="UP000499080"/>
    </source>
</evidence>